<keyword evidence="1" id="KW-1133">Transmembrane helix</keyword>
<accession>A0A1H1KC87</accession>
<proteinExistence type="predicted"/>
<dbReference type="PANTHER" id="PTHR32100">
    <property type="entry name" value="OMEGA-6 FATTY ACID DESATURASE, CHLOROPLASTIC"/>
    <property type="match status" value="1"/>
</dbReference>
<feature type="transmembrane region" description="Helical" evidence="1">
    <location>
        <begin position="237"/>
        <end position="263"/>
    </location>
</feature>
<keyword evidence="1" id="KW-0812">Transmembrane</keyword>
<dbReference type="GO" id="GO:0016491">
    <property type="term" value="F:oxidoreductase activity"/>
    <property type="evidence" value="ECO:0007669"/>
    <property type="project" value="InterPro"/>
</dbReference>
<dbReference type="Pfam" id="PF00487">
    <property type="entry name" value="FA_desaturase"/>
    <property type="match status" value="1"/>
</dbReference>
<evidence type="ECO:0000259" key="2">
    <source>
        <dbReference type="Pfam" id="PF00487"/>
    </source>
</evidence>
<feature type="transmembrane region" description="Helical" evidence="1">
    <location>
        <begin position="208"/>
        <end position="231"/>
    </location>
</feature>
<dbReference type="EMBL" id="FNKX01000003">
    <property type="protein sequence ID" value="SDR59931.1"/>
    <property type="molecule type" value="Genomic_DNA"/>
</dbReference>
<reference evidence="4" key="1">
    <citation type="submission" date="2016-10" db="EMBL/GenBank/DDBJ databases">
        <authorList>
            <person name="Varghese N."/>
            <person name="Submissions S."/>
        </authorList>
    </citation>
    <scope>NUCLEOTIDE SEQUENCE [LARGE SCALE GENOMIC DNA]</scope>
    <source>
        <strain evidence="4">DUS833</strain>
    </source>
</reference>
<gene>
    <name evidence="3" type="ORF">SAMN05445850_7023</name>
</gene>
<dbReference type="AlphaFoldDB" id="A0A1H1KC87"/>
<name>A0A1H1KC87_9BURK</name>
<dbReference type="InterPro" id="IPR005804">
    <property type="entry name" value="FA_desaturase_dom"/>
</dbReference>
<sequence length="379" mass="43601">MQPSAACVVLSCTALPVFFMNSPNHPVPANEPLPHRKVIRSWLTPFAERRTAYALLLLVFDYVLLLCALAASVFAHGFVLKTVFGCMAGFVIGRLFVIGHDACHESLTRHRTLNRWLGRIAFLPSLTPYSLWQVGHNVVHHGYTNLKGVDFVWAPLTIQEYRALSGPRRALERIYRSGWAPGLYYMIEIWWTKMFFPSRAAMPTRRPVFFRDCTLVSVFALLWIGALAWIARATQRGVVPSIACGFGVPFLFWCAMVGFVVYAHHTHPQIRWYDDRAKWGRSDPFVSTTVHLTFRWRFGALFHHIMEHTAHHVDMSLPLYGLVGAQRTLEAMLPERIVVQRFSWRWYFDTARGCKLYDFSTDQWTDFAGRATHVPLKTR</sequence>
<feature type="transmembrane region" description="Helical" evidence="1">
    <location>
        <begin position="78"/>
        <end position="97"/>
    </location>
</feature>
<feature type="transmembrane region" description="Helical" evidence="1">
    <location>
        <begin position="53"/>
        <end position="71"/>
    </location>
</feature>
<keyword evidence="1" id="KW-0472">Membrane</keyword>
<feature type="domain" description="Fatty acid desaturase" evidence="2">
    <location>
        <begin position="83"/>
        <end position="341"/>
    </location>
</feature>
<evidence type="ECO:0000256" key="1">
    <source>
        <dbReference type="SAM" id="Phobius"/>
    </source>
</evidence>
<keyword evidence="4" id="KW-1185">Reference proteome</keyword>
<evidence type="ECO:0000313" key="3">
    <source>
        <dbReference type="EMBL" id="SDR59931.1"/>
    </source>
</evidence>
<dbReference type="InterPro" id="IPR012171">
    <property type="entry name" value="Fatty_acid_desaturase"/>
</dbReference>
<protein>
    <submittedName>
        <fullName evidence="3">Omega-6 fatty acid desaturase (Delta-12 desaturase)</fullName>
    </submittedName>
</protein>
<dbReference type="Proteomes" id="UP000199365">
    <property type="component" value="Unassembled WGS sequence"/>
</dbReference>
<dbReference type="GO" id="GO:0006629">
    <property type="term" value="P:lipid metabolic process"/>
    <property type="evidence" value="ECO:0007669"/>
    <property type="project" value="InterPro"/>
</dbReference>
<evidence type="ECO:0000313" key="4">
    <source>
        <dbReference type="Proteomes" id="UP000199365"/>
    </source>
</evidence>
<organism evidence="3 4">
    <name type="scientific">Paraburkholderia tuberum</name>
    <dbReference type="NCBI Taxonomy" id="157910"/>
    <lineage>
        <taxon>Bacteria</taxon>
        <taxon>Pseudomonadati</taxon>
        <taxon>Pseudomonadota</taxon>
        <taxon>Betaproteobacteria</taxon>
        <taxon>Burkholderiales</taxon>
        <taxon>Burkholderiaceae</taxon>
        <taxon>Paraburkholderia</taxon>
    </lineage>
</organism>
<dbReference type="STRING" id="157910.SAMN05445850_7023"/>